<keyword evidence="3" id="KW-0804">Transcription</keyword>
<dbReference type="InterPro" id="IPR000595">
    <property type="entry name" value="cNMP-bd_dom"/>
</dbReference>
<dbReference type="InterPro" id="IPR012318">
    <property type="entry name" value="HTH_CRP"/>
</dbReference>
<dbReference type="CDD" id="cd00038">
    <property type="entry name" value="CAP_ED"/>
    <property type="match status" value="1"/>
</dbReference>
<reference evidence="5" key="1">
    <citation type="journal article" date="2014" name="Int. J. Syst. Evol. Microbiol.">
        <title>Complete genome sequence of Corynebacterium casei LMG S-19264T (=DSM 44701T), isolated from a smear-ripened cheese.</title>
        <authorList>
            <consortium name="US DOE Joint Genome Institute (JGI-PGF)"/>
            <person name="Walter F."/>
            <person name="Albersmeier A."/>
            <person name="Kalinowski J."/>
            <person name="Ruckert C."/>
        </authorList>
    </citation>
    <scope>NUCLEOTIDE SEQUENCE</scope>
    <source>
        <strain evidence="5">CGMCC 1.15493</strain>
    </source>
</reference>
<dbReference type="Pfam" id="PF13545">
    <property type="entry name" value="HTH_Crp_2"/>
    <property type="match status" value="1"/>
</dbReference>
<dbReference type="SMART" id="SM00419">
    <property type="entry name" value="HTH_CRP"/>
    <property type="match status" value="1"/>
</dbReference>
<dbReference type="Gene3D" id="1.10.10.10">
    <property type="entry name" value="Winged helix-like DNA-binding domain superfamily/Winged helix DNA-binding domain"/>
    <property type="match status" value="1"/>
</dbReference>
<evidence type="ECO:0000313" key="6">
    <source>
        <dbReference type="Proteomes" id="UP000613160"/>
    </source>
</evidence>
<dbReference type="AlphaFoldDB" id="A0A916XYN5"/>
<dbReference type="SUPFAM" id="SSF46785">
    <property type="entry name" value="Winged helix' DNA-binding domain"/>
    <property type="match status" value="1"/>
</dbReference>
<reference evidence="5" key="2">
    <citation type="submission" date="2020-09" db="EMBL/GenBank/DDBJ databases">
        <authorList>
            <person name="Sun Q."/>
            <person name="Zhou Y."/>
        </authorList>
    </citation>
    <scope>NUCLEOTIDE SEQUENCE</scope>
    <source>
        <strain evidence="5">CGMCC 1.15493</strain>
    </source>
</reference>
<dbReference type="EMBL" id="BMJJ01000005">
    <property type="protein sequence ID" value="GGD21280.1"/>
    <property type="molecule type" value="Genomic_DNA"/>
</dbReference>
<comment type="caution">
    <text evidence="5">The sequence shown here is derived from an EMBL/GenBank/DDBJ whole genome shotgun (WGS) entry which is preliminary data.</text>
</comment>
<organism evidence="5 6">
    <name type="scientific">Aureimonas glaciei</name>
    <dbReference type="NCBI Taxonomy" id="1776957"/>
    <lineage>
        <taxon>Bacteria</taxon>
        <taxon>Pseudomonadati</taxon>
        <taxon>Pseudomonadota</taxon>
        <taxon>Alphaproteobacteria</taxon>
        <taxon>Hyphomicrobiales</taxon>
        <taxon>Aurantimonadaceae</taxon>
        <taxon>Aureimonas</taxon>
    </lineage>
</organism>
<dbReference type="Gene3D" id="2.60.120.10">
    <property type="entry name" value="Jelly Rolls"/>
    <property type="match status" value="1"/>
</dbReference>
<feature type="domain" description="HTH crp-type" evidence="4">
    <location>
        <begin position="141"/>
        <end position="215"/>
    </location>
</feature>
<dbReference type="InterPro" id="IPR036390">
    <property type="entry name" value="WH_DNA-bd_sf"/>
</dbReference>
<dbReference type="Proteomes" id="UP000613160">
    <property type="component" value="Unassembled WGS sequence"/>
</dbReference>
<evidence type="ECO:0000256" key="1">
    <source>
        <dbReference type="ARBA" id="ARBA00023015"/>
    </source>
</evidence>
<dbReference type="GO" id="GO:0006355">
    <property type="term" value="P:regulation of DNA-templated transcription"/>
    <property type="evidence" value="ECO:0007669"/>
    <property type="project" value="InterPro"/>
</dbReference>
<dbReference type="InterPro" id="IPR018490">
    <property type="entry name" value="cNMP-bd_dom_sf"/>
</dbReference>
<proteinExistence type="predicted"/>
<dbReference type="PRINTS" id="PR00034">
    <property type="entry name" value="HTHCRP"/>
</dbReference>
<evidence type="ECO:0000256" key="2">
    <source>
        <dbReference type="ARBA" id="ARBA00023125"/>
    </source>
</evidence>
<dbReference type="Pfam" id="PF00027">
    <property type="entry name" value="cNMP_binding"/>
    <property type="match status" value="1"/>
</dbReference>
<evidence type="ECO:0000259" key="4">
    <source>
        <dbReference type="PROSITE" id="PS51063"/>
    </source>
</evidence>
<keyword evidence="2" id="KW-0238">DNA-binding</keyword>
<keyword evidence="1" id="KW-0805">Transcription regulation</keyword>
<keyword evidence="6" id="KW-1185">Reference proteome</keyword>
<dbReference type="InterPro" id="IPR014710">
    <property type="entry name" value="RmlC-like_jellyroll"/>
</dbReference>
<evidence type="ECO:0000313" key="5">
    <source>
        <dbReference type="EMBL" id="GGD21280.1"/>
    </source>
</evidence>
<accession>A0A916XYN5</accession>
<dbReference type="InterPro" id="IPR036388">
    <property type="entry name" value="WH-like_DNA-bd_sf"/>
</dbReference>
<gene>
    <name evidence="5" type="ORF">GCM10011335_25250</name>
</gene>
<sequence length="238" mass="26534">MHIRLSKIIDLSADDQQAIAELPVTIRDFSADHDIVRDGDRTQHCCIVLEGFTCRYKVISDGRRQILAFNIPGDIPDLQSLHLQVMDHSLATLVPSRLGFVAHTHMRDLCERRPGVAAAMWRETLIDGAAFRAWITGMGRLSARARLAHLLCELLLRLDAVGLADGFRYRLPLTQAEIGDALGLSVVHVNRILQDLRAEGIIAIDRRTVNILHWDGLRAIGQFDPAYLHLKNGATAID</sequence>
<name>A0A916XYN5_9HYPH</name>
<dbReference type="PROSITE" id="PS51063">
    <property type="entry name" value="HTH_CRP_2"/>
    <property type="match status" value="1"/>
</dbReference>
<evidence type="ECO:0000256" key="3">
    <source>
        <dbReference type="ARBA" id="ARBA00023163"/>
    </source>
</evidence>
<dbReference type="SUPFAM" id="SSF51206">
    <property type="entry name" value="cAMP-binding domain-like"/>
    <property type="match status" value="1"/>
</dbReference>
<dbReference type="GO" id="GO:0003677">
    <property type="term" value="F:DNA binding"/>
    <property type="evidence" value="ECO:0007669"/>
    <property type="project" value="UniProtKB-KW"/>
</dbReference>
<protein>
    <submittedName>
        <fullName evidence="5">Crp/Fnr family transcriptional regulator</fullName>
    </submittedName>
</protein>